<evidence type="ECO:0000313" key="2">
    <source>
        <dbReference type="Proteomes" id="UP000675881"/>
    </source>
</evidence>
<name>A0A7R8CJB5_LEPSM</name>
<dbReference type="InterPro" id="IPR003609">
    <property type="entry name" value="Pan_app"/>
</dbReference>
<gene>
    <name evidence="1" type="ORF">LSAA_4810</name>
</gene>
<proteinExistence type="predicted"/>
<sequence length="153" mass="17816">MSQFFTKMYFETGAEKISVYETYEAMTLMVCAMICHGALQCWAFEYKMNECRLITSYSINENGQDRIYIKEPCIFRNYDTTSNNVQLGEGKTLDNCILECKKDPNCHHIVYNTYNLNCYLKDEFNSIYHIDSAIVAMQCLKTLNRVTNVIKLA</sequence>
<keyword evidence="2" id="KW-1185">Reference proteome</keyword>
<dbReference type="Proteomes" id="UP000675881">
    <property type="component" value="Chromosome 14"/>
</dbReference>
<protein>
    <submittedName>
        <fullName evidence="1">(salmon louse) hypothetical protein</fullName>
    </submittedName>
</protein>
<evidence type="ECO:0000313" key="1">
    <source>
        <dbReference type="EMBL" id="CAF2840719.1"/>
    </source>
</evidence>
<dbReference type="Gene3D" id="3.50.4.10">
    <property type="entry name" value="Hepatocyte Growth Factor"/>
    <property type="match status" value="1"/>
</dbReference>
<accession>A0A7R8CJB5</accession>
<dbReference type="AlphaFoldDB" id="A0A7R8CJB5"/>
<reference evidence="1" key="1">
    <citation type="submission" date="2021-02" db="EMBL/GenBank/DDBJ databases">
        <authorList>
            <person name="Bekaert M."/>
        </authorList>
    </citation>
    <scope>NUCLEOTIDE SEQUENCE</scope>
    <source>
        <strain evidence="1">IoA-00</strain>
    </source>
</reference>
<dbReference type="Pfam" id="PF00024">
    <property type="entry name" value="PAN_1"/>
    <property type="match status" value="1"/>
</dbReference>
<organism evidence="1 2">
    <name type="scientific">Lepeophtheirus salmonis</name>
    <name type="common">Salmon louse</name>
    <name type="synonym">Caligus salmonis</name>
    <dbReference type="NCBI Taxonomy" id="72036"/>
    <lineage>
        <taxon>Eukaryota</taxon>
        <taxon>Metazoa</taxon>
        <taxon>Ecdysozoa</taxon>
        <taxon>Arthropoda</taxon>
        <taxon>Crustacea</taxon>
        <taxon>Multicrustacea</taxon>
        <taxon>Hexanauplia</taxon>
        <taxon>Copepoda</taxon>
        <taxon>Siphonostomatoida</taxon>
        <taxon>Caligidae</taxon>
        <taxon>Lepeophtheirus</taxon>
    </lineage>
</organism>
<dbReference type="EMBL" id="HG994593">
    <property type="protein sequence ID" value="CAF2840719.1"/>
    <property type="molecule type" value="Genomic_DNA"/>
</dbReference>